<keyword evidence="1" id="KW-1133">Transmembrane helix</keyword>
<dbReference type="AlphaFoldDB" id="Q12KD3"/>
<sequence>MKPKNTPKSDLDALDSTAQSIESETQLQGATKPVLAKRLIALMVFFTVISISGLIAKQGVLFCILTLLMVLAVFGRQRSALYLLRLYTLSQLALVSLLPVFLYDPDNLVVGPTQVDLGLLQLTLPDWIIFSVLISLALLQVWVSFDAKVKAWFKPRMNFNIMS</sequence>
<dbReference type="STRING" id="318161.Sden_2814"/>
<keyword evidence="3" id="KW-1185">Reference proteome</keyword>
<accession>Q12KD3</accession>
<feature type="transmembrane region" description="Helical" evidence="1">
    <location>
        <begin position="82"/>
        <end position="103"/>
    </location>
</feature>
<evidence type="ECO:0000256" key="1">
    <source>
        <dbReference type="SAM" id="Phobius"/>
    </source>
</evidence>
<keyword evidence="1" id="KW-0812">Transmembrane</keyword>
<dbReference type="KEGG" id="sdn:Sden_2814"/>
<dbReference type="eggNOG" id="ENOG50315K0">
    <property type="taxonomic scope" value="Bacteria"/>
</dbReference>
<feature type="transmembrane region" description="Helical" evidence="1">
    <location>
        <begin position="127"/>
        <end position="147"/>
    </location>
</feature>
<dbReference type="EMBL" id="CP000302">
    <property type="protein sequence ID" value="ABE56093.1"/>
    <property type="molecule type" value="Genomic_DNA"/>
</dbReference>
<evidence type="ECO:0000313" key="3">
    <source>
        <dbReference type="Proteomes" id="UP000001982"/>
    </source>
</evidence>
<feature type="transmembrane region" description="Helical" evidence="1">
    <location>
        <begin position="35"/>
        <end position="53"/>
    </location>
</feature>
<evidence type="ECO:0000313" key="2">
    <source>
        <dbReference type="EMBL" id="ABE56093.1"/>
    </source>
</evidence>
<dbReference type="HOGENOM" id="CLU_128770_0_0_6"/>
<organism evidence="2 3">
    <name type="scientific">Shewanella denitrificans (strain OS217 / ATCC BAA-1090 / DSM 15013)</name>
    <dbReference type="NCBI Taxonomy" id="318161"/>
    <lineage>
        <taxon>Bacteria</taxon>
        <taxon>Pseudomonadati</taxon>
        <taxon>Pseudomonadota</taxon>
        <taxon>Gammaproteobacteria</taxon>
        <taxon>Alteromonadales</taxon>
        <taxon>Shewanellaceae</taxon>
        <taxon>Shewanella</taxon>
    </lineage>
</organism>
<dbReference type="Proteomes" id="UP000001982">
    <property type="component" value="Chromosome"/>
</dbReference>
<gene>
    <name evidence="2" type="ordered locus">Sden_2814</name>
</gene>
<name>Q12KD3_SHEDO</name>
<keyword evidence="1" id="KW-0472">Membrane</keyword>
<proteinExistence type="predicted"/>
<reference evidence="2 3" key="1">
    <citation type="submission" date="2006-03" db="EMBL/GenBank/DDBJ databases">
        <title>Complete sequence of Shewanella denitrificans OS217.</title>
        <authorList>
            <consortium name="US DOE Joint Genome Institute"/>
            <person name="Copeland A."/>
            <person name="Lucas S."/>
            <person name="Lapidus A."/>
            <person name="Barry K."/>
            <person name="Detter J.C."/>
            <person name="Glavina del Rio T."/>
            <person name="Hammon N."/>
            <person name="Israni S."/>
            <person name="Dalin E."/>
            <person name="Tice H."/>
            <person name="Pitluck S."/>
            <person name="Brettin T."/>
            <person name="Bruce D."/>
            <person name="Han C."/>
            <person name="Tapia R."/>
            <person name="Gilna P."/>
            <person name="Kiss H."/>
            <person name="Schmutz J."/>
            <person name="Larimer F."/>
            <person name="Land M."/>
            <person name="Hauser L."/>
            <person name="Kyrpides N."/>
            <person name="Lykidis A."/>
            <person name="Richardson P."/>
        </authorList>
    </citation>
    <scope>NUCLEOTIDE SEQUENCE [LARGE SCALE GENOMIC DNA]</scope>
    <source>
        <strain evidence="3">OS217 / ATCC BAA-1090 / DSM 15013</strain>
    </source>
</reference>
<protein>
    <submittedName>
        <fullName evidence="2">Uncharacterized protein</fullName>
    </submittedName>
</protein>
<dbReference type="RefSeq" id="WP_011497243.1">
    <property type="nucleotide sequence ID" value="NC_007954.1"/>
</dbReference>